<dbReference type="PANTHER" id="PTHR46104:SF1">
    <property type="entry name" value="GENE 9195-RELATED"/>
    <property type="match status" value="1"/>
</dbReference>
<dbReference type="VEuPathDB" id="FungiDB:PYU1_G011011"/>
<dbReference type="EnsemblProtists" id="PYU1_T011035">
    <property type="protein sequence ID" value="PYU1_T011035"/>
    <property type="gene ID" value="PYU1_G011011"/>
</dbReference>
<evidence type="ECO:0000313" key="2">
    <source>
        <dbReference type="Proteomes" id="UP000019132"/>
    </source>
</evidence>
<dbReference type="HOGENOM" id="CLU_867353_0_0_1"/>
<evidence type="ECO:0000313" key="1">
    <source>
        <dbReference type="EnsemblProtists" id="PYU1_T011035"/>
    </source>
</evidence>
<dbReference type="EMBL" id="GL376590">
    <property type="status" value="NOT_ANNOTATED_CDS"/>
    <property type="molecule type" value="Genomic_DNA"/>
</dbReference>
<dbReference type="STRING" id="431595.K3X1D6"/>
<accession>K3X1D6</accession>
<reference evidence="1" key="3">
    <citation type="submission" date="2015-02" db="UniProtKB">
        <authorList>
            <consortium name="EnsemblProtists"/>
        </authorList>
    </citation>
    <scope>IDENTIFICATION</scope>
    <source>
        <strain evidence="1">DAOM BR144</strain>
    </source>
</reference>
<dbReference type="PANTHER" id="PTHR46104">
    <property type="entry name" value="GENE 9195-RELATED-RELATED"/>
    <property type="match status" value="1"/>
</dbReference>
<organism evidence="1 2">
    <name type="scientific">Globisporangium ultimum (strain ATCC 200006 / CBS 805.95 / DAOM BR144)</name>
    <name type="common">Pythium ultimum</name>
    <dbReference type="NCBI Taxonomy" id="431595"/>
    <lineage>
        <taxon>Eukaryota</taxon>
        <taxon>Sar</taxon>
        <taxon>Stramenopiles</taxon>
        <taxon>Oomycota</taxon>
        <taxon>Peronosporomycetes</taxon>
        <taxon>Pythiales</taxon>
        <taxon>Pythiaceae</taxon>
        <taxon>Globisporangium</taxon>
    </lineage>
</organism>
<dbReference type="Proteomes" id="UP000019132">
    <property type="component" value="Unassembled WGS sequence"/>
</dbReference>
<sequence>MQPLKAAGSGLVACLACPEGFYCPLGSSSPQKCAAGTYSVASSGACLNVPSGYAGAGVQSTLSDLVTCSNGTYSKPGQTHCSAVPAGFYCNSPSAPCGYKDLLPCPSPSVFCPKGNQGPMFVPPGYYSVGAKTRTKRSAILRCPPGFFCQNGAKLACPPSRFGAHTALTTPLCSGRCAAGCVCAAGSVRACPATPSSADQVVIAPAAISYALAPLTSQPTNGDDALVIAVRDSIAKNAISGVDLFEFKDVNASLFSTLWQGGFGHNVTITYFERSMTGPSGGERSLSLSFADSVCVDQKLTLARPRLSRMSLFWTSLRQCQ</sequence>
<name>K3X1D6_GLOUD</name>
<keyword evidence="2" id="KW-1185">Reference proteome</keyword>
<dbReference type="SMART" id="SM01411">
    <property type="entry name" value="Ephrin_rec_like"/>
    <property type="match status" value="2"/>
</dbReference>
<evidence type="ECO:0008006" key="3">
    <source>
        <dbReference type="Google" id="ProtNLM"/>
    </source>
</evidence>
<reference evidence="2" key="1">
    <citation type="journal article" date="2010" name="Genome Biol.">
        <title>Genome sequence of the necrotrophic plant pathogen Pythium ultimum reveals original pathogenicity mechanisms and effector repertoire.</title>
        <authorList>
            <person name="Levesque C.A."/>
            <person name="Brouwer H."/>
            <person name="Cano L."/>
            <person name="Hamilton J.P."/>
            <person name="Holt C."/>
            <person name="Huitema E."/>
            <person name="Raffaele S."/>
            <person name="Robideau G.P."/>
            <person name="Thines M."/>
            <person name="Win J."/>
            <person name="Zerillo M.M."/>
            <person name="Beakes G.W."/>
            <person name="Boore J.L."/>
            <person name="Busam D."/>
            <person name="Dumas B."/>
            <person name="Ferriera S."/>
            <person name="Fuerstenberg S.I."/>
            <person name="Gachon C.M."/>
            <person name="Gaulin E."/>
            <person name="Govers F."/>
            <person name="Grenville-Briggs L."/>
            <person name="Horner N."/>
            <person name="Hostetler J."/>
            <person name="Jiang R.H."/>
            <person name="Johnson J."/>
            <person name="Krajaejun T."/>
            <person name="Lin H."/>
            <person name="Meijer H.J."/>
            <person name="Moore B."/>
            <person name="Morris P."/>
            <person name="Phuntmart V."/>
            <person name="Puiu D."/>
            <person name="Shetty J."/>
            <person name="Stajich J.E."/>
            <person name="Tripathy S."/>
            <person name="Wawra S."/>
            <person name="van West P."/>
            <person name="Whitty B.R."/>
            <person name="Coutinho P.M."/>
            <person name="Henrissat B."/>
            <person name="Martin F."/>
            <person name="Thomas P.D."/>
            <person name="Tyler B.M."/>
            <person name="De Vries R.P."/>
            <person name="Kamoun S."/>
            <person name="Yandell M."/>
            <person name="Tisserat N."/>
            <person name="Buell C.R."/>
        </authorList>
    </citation>
    <scope>NUCLEOTIDE SEQUENCE</scope>
    <source>
        <strain evidence="2">DAOM:BR144</strain>
    </source>
</reference>
<dbReference type="InParanoid" id="K3X1D6"/>
<reference evidence="2" key="2">
    <citation type="submission" date="2010-04" db="EMBL/GenBank/DDBJ databases">
        <authorList>
            <person name="Buell R."/>
            <person name="Hamilton J."/>
            <person name="Hostetler J."/>
        </authorList>
    </citation>
    <scope>NUCLEOTIDE SEQUENCE [LARGE SCALE GENOMIC DNA]</scope>
    <source>
        <strain evidence="2">DAOM:BR144</strain>
    </source>
</reference>
<proteinExistence type="predicted"/>
<dbReference type="AlphaFoldDB" id="K3X1D6"/>
<dbReference type="eggNOG" id="ENOG502T3RP">
    <property type="taxonomic scope" value="Eukaryota"/>
</dbReference>
<protein>
    <recommendedName>
        <fullName evidence="3">Tyrosine-protein kinase ephrin type A/B receptor-like domain-containing protein</fullName>
    </recommendedName>
</protein>